<dbReference type="Proteomes" id="UP001266305">
    <property type="component" value="Unassembled WGS sequence"/>
</dbReference>
<accession>A0ABQ9TDW6</accession>
<organism evidence="2 3">
    <name type="scientific">Saguinus oedipus</name>
    <name type="common">Cotton-top tamarin</name>
    <name type="synonym">Oedipomidas oedipus</name>
    <dbReference type="NCBI Taxonomy" id="9490"/>
    <lineage>
        <taxon>Eukaryota</taxon>
        <taxon>Metazoa</taxon>
        <taxon>Chordata</taxon>
        <taxon>Craniata</taxon>
        <taxon>Vertebrata</taxon>
        <taxon>Euteleostomi</taxon>
        <taxon>Mammalia</taxon>
        <taxon>Eutheria</taxon>
        <taxon>Euarchontoglires</taxon>
        <taxon>Primates</taxon>
        <taxon>Haplorrhini</taxon>
        <taxon>Platyrrhini</taxon>
        <taxon>Cebidae</taxon>
        <taxon>Callitrichinae</taxon>
        <taxon>Saguinus</taxon>
    </lineage>
</organism>
<evidence type="ECO:0000313" key="3">
    <source>
        <dbReference type="Proteomes" id="UP001266305"/>
    </source>
</evidence>
<evidence type="ECO:0000259" key="1">
    <source>
        <dbReference type="PROSITE" id="PS51111"/>
    </source>
</evidence>
<dbReference type="InterPro" id="IPR014010">
    <property type="entry name" value="REJ_dom"/>
</dbReference>
<proteinExistence type="predicted"/>
<dbReference type="PROSITE" id="PS51111">
    <property type="entry name" value="REJ"/>
    <property type="match status" value="1"/>
</dbReference>
<feature type="domain" description="REJ" evidence="1">
    <location>
        <begin position="1"/>
        <end position="63"/>
    </location>
</feature>
<protein>
    <recommendedName>
        <fullName evidence="1">REJ domain-containing protein</fullName>
    </recommendedName>
</protein>
<sequence>RPKFRFSWALTKVLLKPSPLQLPWAVTTFGKIISLPLFSTGSSNQSCILLSQSLLLSLSGESR</sequence>
<evidence type="ECO:0000313" key="2">
    <source>
        <dbReference type="EMBL" id="KAK2082938.1"/>
    </source>
</evidence>
<dbReference type="EMBL" id="JASSZA010000023">
    <property type="protein sequence ID" value="KAK2082938.1"/>
    <property type="molecule type" value="Genomic_DNA"/>
</dbReference>
<name>A0ABQ9TDW6_SAGOE</name>
<feature type="non-terminal residue" evidence="2">
    <location>
        <position position="1"/>
    </location>
</feature>
<feature type="non-terminal residue" evidence="2">
    <location>
        <position position="63"/>
    </location>
</feature>
<comment type="caution">
    <text evidence="2">The sequence shown here is derived from an EMBL/GenBank/DDBJ whole genome shotgun (WGS) entry which is preliminary data.</text>
</comment>
<reference evidence="2 3" key="1">
    <citation type="submission" date="2023-05" db="EMBL/GenBank/DDBJ databases">
        <title>B98-5 Cell Line De Novo Hybrid Assembly: An Optical Mapping Approach.</title>
        <authorList>
            <person name="Kananen K."/>
            <person name="Auerbach J.A."/>
            <person name="Kautto E."/>
            <person name="Blachly J.S."/>
        </authorList>
    </citation>
    <scope>NUCLEOTIDE SEQUENCE [LARGE SCALE GENOMIC DNA]</scope>
    <source>
        <strain evidence="2">B95-8</strain>
        <tissue evidence="2">Cell line</tissue>
    </source>
</reference>
<gene>
    <name evidence="2" type="ORF">P7K49_038174</name>
</gene>
<keyword evidence="3" id="KW-1185">Reference proteome</keyword>